<reference evidence="3" key="1">
    <citation type="submission" date="2011-07" db="EMBL/GenBank/DDBJ databases">
        <authorList>
            <consortium name="Caenorhabditis brenneri Sequencing and Analysis Consortium"/>
            <person name="Wilson R.K."/>
        </authorList>
    </citation>
    <scope>NUCLEOTIDE SEQUENCE [LARGE SCALE GENOMIC DNA]</scope>
    <source>
        <strain evidence="3">PB2801</strain>
    </source>
</reference>
<gene>
    <name evidence="2" type="ORF">CAEBREN_09972</name>
</gene>
<dbReference type="InParanoid" id="G0P503"/>
<dbReference type="Proteomes" id="UP000008068">
    <property type="component" value="Unassembled WGS sequence"/>
</dbReference>
<protein>
    <submittedName>
        <fullName evidence="2">Uncharacterized protein</fullName>
    </submittedName>
</protein>
<evidence type="ECO:0000256" key="1">
    <source>
        <dbReference type="SAM" id="MobiDB-lite"/>
    </source>
</evidence>
<evidence type="ECO:0000313" key="3">
    <source>
        <dbReference type="Proteomes" id="UP000008068"/>
    </source>
</evidence>
<name>G0P503_CAEBE</name>
<proteinExistence type="predicted"/>
<dbReference type="EMBL" id="GL380071">
    <property type="protein sequence ID" value="EGT45166.1"/>
    <property type="molecule type" value="Genomic_DNA"/>
</dbReference>
<keyword evidence="3" id="KW-1185">Reference proteome</keyword>
<accession>G0P503</accession>
<sequence>MASTILMVATPREYTAEDVKRVEQIAVEKRRIVEEKNRRIEKKIGKSCLVPYVPHQGIAYFQHIRPAIEDLLMDAEVGEVAPVGSNYEAAQEDDAMDTSEWNDRDVAESGHPLMDVGGQEPASPIMETPNPAFPDQMDTAREEAEDFSVDQAC</sequence>
<feature type="region of interest" description="Disordered" evidence="1">
    <location>
        <begin position="85"/>
        <end position="153"/>
    </location>
</feature>
<organism evidence="3">
    <name type="scientific">Caenorhabditis brenneri</name>
    <name type="common">Nematode worm</name>
    <dbReference type="NCBI Taxonomy" id="135651"/>
    <lineage>
        <taxon>Eukaryota</taxon>
        <taxon>Metazoa</taxon>
        <taxon>Ecdysozoa</taxon>
        <taxon>Nematoda</taxon>
        <taxon>Chromadorea</taxon>
        <taxon>Rhabditida</taxon>
        <taxon>Rhabditina</taxon>
        <taxon>Rhabditomorpha</taxon>
        <taxon>Rhabditoidea</taxon>
        <taxon>Rhabditidae</taxon>
        <taxon>Peloderinae</taxon>
        <taxon>Caenorhabditis</taxon>
    </lineage>
</organism>
<dbReference type="AlphaFoldDB" id="G0P503"/>
<feature type="compositionally biased region" description="Acidic residues" evidence="1">
    <location>
        <begin position="143"/>
        <end position="153"/>
    </location>
</feature>
<dbReference type="HOGENOM" id="CLU_1714894_0_0_1"/>
<evidence type="ECO:0000313" key="2">
    <source>
        <dbReference type="EMBL" id="EGT45166.1"/>
    </source>
</evidence>